<dbReference type="AlphaFoldDB" id="A0A8T0VF11"/>
<reference evidence="2" key="1">
    <citation type="submission" date="2020-05" db="EMBL/GenBank/DDBJ databases">
        <title>WGS assembly of Panicum virgatum.</title>
        <authorList>
            <person name="Lovell J.T."/>
            <person name="Jenkins J."/>
            <person name="Shu S."/>
            <person name="Juenger T.E."/>
            <person name="Schmutz J."/>
        </authorList>
    </citation>
    <scope>NUCLEOTIDE SEQUENCE</scope>
    <source>
        <strain evidence="2">AP13</strain>
    </source>
</reference>
<feature type="non-terminal residue" evidence="2">
    <location>
        <position position="125"/>
    </location>
</feature>
<keyword evidence="3" id="KW-1185">Reference proteome</keyword>
<evidence type="ECO:0000313" key="3">
    <source>
        <dbReference type="Proteomes" id="UP000823388"/>
    </source>
</evidence>
<name>A0A8T0VF11_PANVG</name>
<protein>
    <submittedName>
        <fullName evidence="2">Uncharacterized protein</fullName>
    </submittedName>
</protein>
<dbReference type="Proteomes" id="UP000823388">
    <property type="component" value="Chromosome 2N"/>
</dbReference>
<comment type="caution">
    <text evidence="2">The sequence shown here is derived from an EMBL/GenBank/DDBJ whole genome shotgun (WGS) entry which is preliminary data.</text>
</comment>
<feature type="region of interest" description="Disordered" evidence="1">
    <location>
        <begin position="1"/>
        <end position="25"/>
    </location>
</feature>
<dbReference type="EMBL" id="CM029040">
    <property type="protein sequence ID" value="KAG2632977.1"/>
    <property type="molecule type" value="Genomic_DNA"/>
</dbReference>
<evidence type="ECO:0000313" key="2">
    <source>
        <dbReference type="EMBL" id="KAG2632977.1"/>
    </source>
</evidence>
<sequence>MAAESVQPPPAAIGASASFTPNTDEHLRPTLIAFRPPKRIPMSFSTRPALLPTLLLTTPPGMRRRPAGRAAVEAHSSRAAPVWPCAAPSRAAVSTWSVGRGSGRPCAGRGALRRCQCCGGSRPLA</sequence>
<gene>
    <name evidence="2" type="ORF">PVAP13_2NG134403</name>
</gene>
<organism evidence="2 3">
    <name type="scientific">Panicum virgatum</name>
    <name type="common">Blackwell switchgrass</name>
    <dbReference type="NCBI Taxonomy" id="38727"/>
    <lineage>
        <taxon>Eukaryota</taxon>
        <taxon>Viridiplantae</taxon>
        <taxon>Streptophyta</taxon>
        <taxon>Embryophyta</taxon>
        <taxon>Tracheophyta</taxon>
        <taxon>Spermatophyta</taxon>
        <taxon>Magnoliopsida</taxon>
        <taxon>Liliopsida</taxon>
        <taxon>Poales</taxon>
        <taxon>Poaceae</taxon>
        <taxon>PACMAD clade</taxon>
        <taxon>Panicoideae</taxon>
        <taxon>Panicodae</taxon>
        <taxon>Paniceae</taxon>
        <taxon>Panicinae</taxon>
        <taxon>Panicum</taxon>
        <taxon>Panicum sect. Hiantes</taxon>
    </lineage>
</organism>
<proteinExistence type="predicted"/>
<accession>A0A8T0VF11</accession>
<evidence type="ECO:0000256" key="1">
    <source>
        <dbReference type="SAM" id="MobiDB-lite"/>
    </source>
</evidence>